<organism evidence="3 4">
    <name type="scientific">Actinotalea fermentans</name>
    <dbReference type="NCBI Taxonomy" id="43671"/>
    <lineage>
        <taxon>Bacteria</taxon>
        <taxon>Bacillati</taxon>
        <taxon>Actinomycetota</taxon>
        <taxon>Actinomycetes</taxon>
        <taxon>Micrococcales</taxon>
        <taxon>Cellulomonadaceae</taxon>
        <taxon>Actinotalea</taxon>
    </lineage>
</organism>
<gene>
    <name evidence="3" type="ORF">AFE02nite_03120</name>
</gene>
<dbReference type="InterPro" id="IPR015943">
    <property type="entry name" value="WD40/YVTN_repeat-like_dom_sf"/>
</dbReference>
<name>A0A511YTQ4_9CELL</name>
<comment type="caution">
    <text evidence="3">The sequence shown here is derived from an EMBL/GenBank/DDBJ whole genome shotgun (WGS) entry which is preliminary data.</text>
</comment>
<dbReference type="SUPFAM" id="SSF50998">
    <property type="entry name" value="Quinoprotein alcohol dehydrogenase-like"/>
    <property type="match status" value="2"/>
</dbReference>
<evidence type="ECO:0000313" key="3">
    <source>
        <dbReference type="EMBL" id="GEN78578.1"/>
    </source>
</evidence>
<dbReference type="InterPro" id="IPR011047">
    <property type="entry name" value="Quinoprotein_ADH-like_sf"/>
</dbReference>
<evidence type="ECO:0000256" key="1">
    <source>
        <dbReference type="SAM" id="MobiDB-lite"/>
    </source>
</evidence>
<dbReference type="Proteomes" id="UP000321484">
    <property type="component" value="Unassembled WGS sequence"/>
</dbReference>
<feature type="region of interest" description="Disordered" evidence="1">
    <location>
        <begin position="288"/>
        <end position="307"/>
    </location>
</feature>
<feature type="region of interest" description="Disordered" evidence="1">
    <location>
        <begin position="1"/>
        <end position="46"/>
    </location>
</feature>
<accession>A0A511YTQ4</accession>
<proteinExistence type="predicted"/>
<feature type="domain" description="Pyrrolo-quinoline quinone repeat" evidence="2">
    <location>
        <begin position="401"/>
        <end position="486"/>
    </location>
</feature>
<reference evidence="3 4" key="1">
    <citation type="submission" date="2019-07" db="EMBL/GenBank/DDBJ databases">
        <title>Whole genome shotgun sequence of Actinotalea fermentans NBRC 105374.</title>
        <authorList>
            <person name="Hosoyama A."/>
            <person name="Uohara A."/>
            <person name="Ohji S."/>
            <person name="Ichikawa N."/>
        </authorList>
    </citation>
    <scope>NUCLEOTIDE SEQUENCE [LARGE SCALE GENOMIC DNA]</scope>
    <source>
        <strain evidence="3 4">NBRC 105374</strain>
    </source>
</reference>
<dbReference type="Pfam" id="PF13360">
    <property type="entry name" value="PQQ_2"/>
    <property type="match status" value="1"/>
</dbReference>
<protein>
    <recommendedName>
        <fullName evidence="2">Pyrrolo-quinoline quinone repeat domain-containing protein</fullName>
    </recommendedName>
</protein>
<dbReference type="Gene3D" id="2.130.10.10">
    <property type="entry name" value="YVTN repeat-like/Quinoprotein amine dehydrogenase"/>
    <property type="match status" value="2"/>
</dbReference>
<dbReference type="EMBL" id="BJYK01000001">
    <property type="protein sequence ID" value="GEN78578.1"/>
    <property type="molecule type" value="Genomic_DNA"/>
</dbReference>
<keyword evidence="4" id="KW-1185">Reference proteome</keyword>
<dbReference type="AlphaFoldDB" id="A0A511YTQ4"/>
<dbReference type="InterPro" id="IPR002372">
    <property type="entry name" value="PQQ_rpt_dom"/>
</dbReference>
<feature type="compositionally biased region" description="Basic and acidic residues" evidence="1">
    <location>
        <begin position="1"/>
        <end position="13"/>
    </location>
</feature>
<evidence type="ECO:0000313" key="4">
    <source>
        <dbReference type="Proteomes" id="UP000321484"/>
    </source>
</evidence>
<evidence type="ECO:0000259" key="2">
    <source>
        <dbReference type="Pfam" id="PF13360"/>
    </source>
</evidence>
<sequence length="488" mass="50461">MRSGAEDPQRVDVELVEDLDGRLLPGGRRARRSADGPPADDGGTAAPEVVRASRGRLWSAVGALAVVALASWGLNQAEERRDESRLAALAGLPGYLDPIAQPMAVAWRSDAGRPVARTSTTVLLAGGDGGPGSGADAGSLTAVDLETGAVRWQRTGEECHPLSTTPEDLPVVAVAVCLRVATASDPGGVSVLDASSGTELRALTGDGWAAADVVDGLVVLTGTAGTAVTIRGWEPLSGLDAFAFSAGPDGPAELSSAADWSHETGDATVTFRSRERRLTFDAVTGQREASAAAGAAPETLDLPGGREARWGRDHFGRPKDVVIVDREAGVRFEVPGLPWLAPVRDGSASDVVVVRRTSDKHLLGVDAGSGRVRWDLANVPWLEASVQAGGVVIAVSPSSAVALDVGTGLRLWQHEVARGSRTWDAVTDGRVVLLPSDDGDGGVSLVARRLTTGEQAWDVALPGEVVSVDEVDGRTVLVLTDSGLVALR</sequence>